<organism evidence="2 3">
    <name type="scientific">Characodon lateralis</name>
    <dbReference type="NCBI Taxonomy" id="208331"/>
    <lineage>
        <taxon>Eukaryota</taxon>
        <taxon>Metazoa</taxon>
        <taxon>Chordata</taxon>
        <taxon>Craniata</taxon>
        <taxon>Vertebrata</taxon>
        <taxon>Euteleostomi</taxon>
        <taxon>Actinopterygii</taxon>
        <taxon>Neopterygii</taxon>
        <taxon>Teleostei</taxon>
        <taxon>Neoteleostei</taxon>
        <taxon>Acanthomorphata</taxon>
        <taxon>Ovalentaria</taxon>
        <taxon>Atherinomorphae</taxon>
        <taxon>Cyprinodontiformes</taxon>
        <taxon>Goodeidae</taxon>
        <taxon>Characodon</taxon>
    </lineage>
</organism>
<sequence>MALQVLTPAPDFTPCESPQTLEWVLLRNPVGAAVIPAACAHFINALFPSTQLYVNKGSTGDCSRSQSVNAVPLPRQPQSSRRSRKVSTEGRTIQPPAVSLVTITSSSRRDIDPPPPSTPSRPRQMTSDLDLFYPADLQVQLTLRDLVPGYYSAYQ</sequence>
<feature type="region of interest" description="Disordered" evidence="1">
    <location>
        <begin position="58"/>
        <end position="126"/>
    </location>
</feature>
<dbReference type="EMBL" id="JAHUTJ010052190">
    <property type="protein sequence ID" value="MED6285084.1"/>
    <property type="molecule type" value="Genomic_DNA"/>
</dbReference>
<evidence type="ECO:0000313" key="3">
    <source>
        <dbReference type="Proteomes" id="UP001352852"/>
    </source>
</evidence>
<evidence type="ECO:0000256" key="1">
    <source>
        <dbReference type="SAM" id="MobiDB-lite"/>
    </source>
</evidence>
<gene>
    <name evidence="2" type="ORF">CHARACLAT_025721</name>
</gene>
<name>A0ABU7EGU3_9TELE</name>
<protein>
    <submittedName>
        <fullName evidence="2">Uncharacterized protein</fullName>
    </submittedName>
</protein>
<feature type="non-terminal residue" evidence="2">
    <location>
        <position position="155"/>
    </location>
</feature>
<keyword evidence="3" id="KW-1185">Reference proteome</keyword>
<evidence type="ECO:0000313" key="2">
    <source>
        <dbReference type="EMBL" id="MED6285084.1"/>
    </source>
</evidence>
<feature type="compositionally biased region" description="Polar residues" evidence="1">
    <location>
        <begin position="58"/>
        <end position="69"/>
    </location>
</feature>
<comment type="caution">
    <text evidence="2">The sequence shown here is derived from an EMBL/GenBank/DDBJ whole genome shotgun (WGS) entry which is preliminary data.</text>
</comment>
<dbReference type="Proteomes" id="UP001352852">
    <property type="component" value="Unassembled WGS sequence"/>
</dbReference>
<reference evidence="2 3" key="1">
    <citation type="submission" date="2021-06" db="EMBL/GenBank/DDBJ databases">
        <authorList>
            <person name="Palmer J.M."/>
        </authorList>
    </citation>
    <scope>NUCLEOTIDE SEQUENCE [LARGE SCALE GENOMIC DNA]</scope>
    <source>
        <strain evidence="2 3">CL_MEX2019</strain>
        <tissue evidence="2">Muscle</tissue>
    </source>
</reference>
<proteinExistence type="predicted"/>
<accession>A0ABU7EGU3</accession>